<reference evidence="1 2" key="1">
    <citation type="submission" date="2018-07" db="EMBL/GenBank/DDBJ databases">
        <title>The genomes of Aspergillus section Nigri reveals drivers in fungal speciation.</title>
        <authorList>
            <consortium name="DOE Joint Genome Institute"/>
            <person name="Vesth T.C."/>
            <person name="Nybo J."/>
            <person name="Theobald S."/>
            <person name="Brandl J."/>
            <person name="Frisvad J.C."/>
            <person name="Nielsen K.F."/>
            <person name="Lyhne E.K."/>
            <person name="Kogle M.E."/>
            <person name="Kuo A."/>
            <person name="Riley R."/>
            <person name="Clum A."/>
            <person name="Nolan M."/>
            <person name="Lipzen A."/>
            <person name="Salamov A."/>
            <person name="Henrissat B."/>
            <person name="Wiebenga A."/>
            <person name="De vries R.P."/>
            <person name="Grigoriev I.V."/>
            <person name="Mortensen U.H."/>
            <person name="Andersen M.R."/>
            <person name="Baker S.E."/>
        </authorList>
    </citation>
    <scope>NUCLEOTIDE SEQUENCE [LARGE SCALE GENOMIC DNA]</scope>
    <source>
        <strain evidence="1 2">CBS 139.54b</strain>
    </source>
</reference>
<gene>
    <name evidence="1" type="ORF">BDQ94DRAFT_152598</name>
</gene>
<dbReference type="Proteomes" id="UP000253729">
    <property type="component" value="Unassembled WGS sequence"/>
</dbReference>
<evidence type="ECO:0000313" key="2">
    <source>
        <dbReference type="Proteomes" id="UP000253729"/>
    </source>
</evidence>
<dbReference type="EMBL" id="KZ852079">
    <property type="protein sequence ID" value="RDH28125.1"/>
    <property type="molecule type" value="Genomic_DNA"/>
</dbReference>
<dbReference type="GeneID" id="38136353"/>
<proteinExistence type="predicted"/>
<dbReference type="AlphaFoldDB" id="A0A3F3PMF5"/>
<keyword evidence="2" id="KW-1185">Reference proteome</keyword>
<name>A0A3F3PMF5_9EURO</name>
<dbReference type="RefSeq" id="XP_026621147.1">
    <property type="nucleotide sequence ID" value="XM_026767997.1"/>
</dbReference>
<protein>
    <submittedName>
        <fullName evidence="1">Uncharacterized protein</fullName>
    </submittedName>
</protein>
<sequence length="59" mass="6716">MIYLLPRDFLTHRAQSIRLYPLAFDNFDFMPLELLAPSHPLSARQSTGSQTDRILPAAT</sequence>
<evidence type="ECO:0000313" key="1">
    <source>
        <dbReference type="EMBL" id="RDH28125.1"/>
    </source>
</evidence>
<accession>A0A3F3PMF5</accession>
<organism evidence="1 2">
    <name type="scientific">Aspergillus welwitschiae</name>
    <dbReference type="NCBI Taxonomy" id="1341132"/>
    <lineage>
        <taxon>Eukaryota</taxon>
        <taxon>Fungi</taxon>
        <taxon>Dikarya</taxon>
        <taxon>Ascomycota</taxon>
        <taxon>Pezizomycotina</taxon>
        <taxon>Eurotiomycetes</taxon>
        <taxon>Eurotiomycetidae</taxon>
        <taxon>Eurotiales</taxon>
        <taxon>Aspergillaceae</taxon>
        <taxon>Aspergillus</taxon>
        <taxon>Aspergillus subgen. Circumdati</taxon>
    </lineage>
</organism>